<organism evidence="2 3">
    <name type="scientific">Segatella copri</name>
    <dbReference type="NCBI Taxonomy" id="165179"/>
    <lineage>
        <taxon>Bacteria</taxon>
        <taxon>Pseudomonadati</taxon>
        <taxon>Bacteroidota</taxon>
        <taxon>Bacteroidia</taxon>
        <taxon>Bacteroidales</taxon>
        <taxon>Prevotellaceae</taxon>
        <taxon>Segatella</taxon>
    </lineage>
</organism>
<evidence type="ECO:0000313" key="3">
    <source>
        <dbReference type="Proteomes" id="UP000358159"/>
    </source>
</evidence>
<dbReference type="RefSeq" id="WP_153094538.1">
    <property type="nucleotide sequence ID" value="NZ_VZAK01000048.1"/>
</dbReference>
<dbReference type="PANTHER" id="PTHR39639:SF1">
    <property type="entry name" value="DUF262 DOMAIN-CONTAINING PROTEIN"/>
    <property type="match status" value="1"/>
</dbReference>
<feature type="domain" description="GmrSD restriction endonucleases N-terminal" evidence="1">
    <location>
        <begin position="36"/>
        <end position="190"/>
    </location>
</feature>
<name>A0A6A7VLR8_9BACT</name>
<sequence length="373" mass="44050">MGEFENIEYGKDEREDEFSNDDLFNIQSWGADPSVRELITQYEDGDIIKPELQRNYVWDKKEASRFIESLLLGLPIPSIFLANVADDKRLIIDGYQRLTTLVDYISKGTWKNTEEPFRLYNSPLINERWRNKTYRELSESDKRRLRLYSIHAIIFEQKKPNNDSGLYQVFERINTSGKTLNAQEIRNCVYQGDMNTLLFQLNANEKWRALYGSEKPDERMLDLELILRFFAMSTPDVYNTTKSYVSLKQTLNQYMSHYRSASSDFLECKEKQFTETIDFIYDRFDENAFFNLQNDFTKYRKKMYATIFDSLMIGTSIALERGFIGTNENLNSKKELLLRNQEYRDCITSGTMQAVNIHKRIKLVLSEIYGMEL</sequence>
<dbReference type="Pfam" id="PF03235">
    <property type="entry name" value="GmrSD_N"/>
    <property type="match status" value="1"/>
</dbReference>
<dbReference type="AlphaFoldDB" id="A0A6A7VLR8"/>
<dbReference type="InterPro" id="IPR004919">
    <property type="entry name" value="GmrSD_N"/>
</dbReference>
<evidence type="ECO:0000313" key="2">
    <source>
        <dbReference type="EMBL" id="MQO55706.1"/>
    </source>
</evidence>
<evidence type="ECO:0000259" key="1">
    <source>
        <dbReference type="Pfam" id="PF03235"/>
    </source>
</evidence>
<dbReference type="EMBL" id="VZAZ01000039">
    <property type="protein sequence ID" value="MQO55706.1"/>
    <property type="molecule type" value="Genomic_DNA"/>
</dbReference>
<reference evidence="2 3" key="1">
    <citation type="submission" date="2019-09" db="EMBL/GenBank/DDBJ databases">
        <title>Distinct polysaccharide growth profiles of human intestinal Prevotella copri isolates.</title>
        <authorList>
            <person name="Fehlner-Peach H."/>
            <person name="Magnabosco C."/>
            <person name="Raghavan V."/>
            <person name="Scher J.U."/>
            <person name="Tett A."/>
            <person name="Cox L.M."/>
            <person name="Gottsegen C."/>
            <person name="Watters A."/>
            <person name="Wiltshire- Gordon J.D."/>
            <person name="Segata N."/>
            <person name="Bonneau R."/>
            <person name="Littman D.R."/>
        </authorList>
    </citation>
    <scope>NUCLEOTIDE SEQUENCE [LARGE SCALE GENOMIC DNA]</scope>
    <source>
        <strain evidence="2 3">BVe41219</strain>
    </source>
</reference>
<accession>A0A6A7VLR8</accession>
<dbReference type="PANTHER" id="PTHR39639">
    <property type="entry name" value="CHROMOSOME 16, WHOLE GENOME SHOTGUN SEQUENCE"/>
    <property type="match status" value="1"/>
</dbReference>
<dbReference type="Proteomes" id="UP000358159">
    <property type="component" value="Unassembled WGS sequence"/>
</dbReference>
<comment type="caution">
    <text evidence="2">The sequence shown here is derived from an EMBL/GenBank/DDBJ whole genome shotgun (WGS) entry which is preliminary data.</text>
</comment>
<protein>
    <submittedName>
        <fullName evidence="2">DUF262 domain-containing protein</fullName>
    </submittedName>
</protein>
<gene>
    <name evidence="2" type="ORF">F7D42_08305</name>
</gene>
<proteinExistence type="predicted"/>